<dbReference type="PRINTS" id="PR01434">
    <property type="entry name" value="NADHDHGNASE5"/>
</dbReference>
<dbReference type="EMBL" id="CP046908">
    <property type="protein sequence ID" value="QGZ33365.1"/>
    <property type="molecule type" value="Genomic_DNA"/>
</dbReference>
<dbReference type="PANTHER" id="PTHR42829">
    <property type="entry name" value="NADH-UBIQUINONE OXIDOREDUCTASE CHAIN 5"/>
    <property type="match status" value="1"/>
</dbReference>
<dbReference type="NCBIfam" id="NF005141">
    <property type="entry name" value="PRK06590.1"/>
    <property type="match status" value="1"/>
</dbReference>
<comment type="subcellular location">
    <subcellularLocation>
        <location evidence="1">Endomembrane system</location>
        <topology evidence="1">Multi-pass membrane protein</topology>
    </subcellularLocation>
    <subcellularLocation>
        <location evidence="5">Membrane</location>
        <topology evidence="5">Multi-pass membrane protein</topology>
    </subcellularLocation>
</comment>
<dbReference type="OrthoDB" id="9811798at2"/>
<protein>
    <submittedName>
        <fullName evidence="9">NADH-quinone oxidoreductase subunit L</fullName>
    </submittedName>
</protein>
<keyword evidence="2 5" id="KW-0812">Transmembrane</keyword>
<dbReference type="GO" id="GO:0003954">
    <property type="term" value="F:NADH dehydrogenase activity"/>
    <property type="evidence" value="ECO:0007669"/>
    <property type="project" value="TreeGrafter"/>
</dbReference>
<feature type="transmembrane region" description="Helical" evidence="6">
    <location>
        <begin position="388"/>
        <end position="408"/>
    </location>
</feature>
<gene>
    <name evidence="9" type="primary">nuoL</name>
    <name evidence="9" type="ORF">GH266_01915</name>
</gene>
<dbReference type="Gene3D" id="1.20.5.2700">
    <property type="match status" value="1"/>
</dbReference>
<feature type="transmembrane region" description="Helical" evidence="6">
    <location>
        <begin position="627"/>
        <end position="647"/>
    </location>
</feature>
<keyword evidence="3 6" id="KW-1133">Transmembrane helix</keyword>
<evidence type="ECO:0000256" key="6">
    <source>
        <dbReference type="SAM" id="Phobius"/>
    </source>
</evidence>
<evidence type="ECO:0000256" key="4">
    <source>
        <dbReference type="ARBA" id="ARBA00023136"/>
    </source>
</evidence>
<dbReference type="NCBIfam" id="TIGR01974">
    <property type="entry name" value="NDH_I_L"/>
    <property type="match status" value="1"/>
</dbReference>
<dbReference type="GO" id="GO:0016020">
    <property type="term" value="C:membrane"/>
    <property type="evidence" value="ECO:0007669"/>
    <property type="project" value="UniProtKB-SubCell"/>
</dbReference>
<evidence type="ECO:0000256" key="1">
    <source>
        <dbReference type="ARBA" id="ARBA00004127"/>
    </source>
</evidence>
<feature type="transmembrane region" description="Helical" evidence="6">
    <location>
        <begin position="35"/>
        <end position="53"/>
    </location>
</feature>
<dbReference type="PANTHER" id="PTHR42829:SF2">
    <property type="entry name" value="NADH-UBIQUINONE OXIDOREDUCTASE CHAIN 5"/>
    <property type="match status" value="1"/>
</dbReference>
<feature type="transmembrane region" description="Helical" evidence="6">
    <location>
        <begin position="259"/>
        <end position="279"/>
    </location>
</feature>
<name>A0A857C3F5_9HYPH</name>
<dbReference type="GO" id="GO:0008137">
    <property type="term" value="F:NADH dehydrogenase (ubiquinone) activity"/>
    <property type="evidence" value="ECO:0007669"/>
    <property type="project" value="InterPro"/>
</dbReference>
<feature type="transmembrane region" description="Helical" evidence="6">
    <location>
        <begin position="137"/>
        <end position="156"/>
    </location>
</feature>
<sequence length="653" mass="72008">MYQLIVFLPLIGFLIAGLFGRVIGAKASEYVTSGLLIVAAILSWIGFFSIGYGETAVVKEPVMRWITSGTFDVEWTIRVDTLTAVMLVVVNSVSALVHVYSIGYMHHDPHRPRFFAYLSLFTFAMLTLVTSDNLLQMFFGWEGVGLASYLLIGFWYQKPSANAAAMKAFVVNRVGDFGFILGIFGLFVLFGSADYDAIFANAQAFVEGEPRVVLDFLGYQLTQDAALTVTCLLLFMGAMGKSAQFLLHTWLPDAMEGPTPVSALIHAATMVTAGVFMVARLSPVFELSHTALTVVTFFGATTAFFAATVGLVQNDIKRVIAYSTCSQLGYMFVALGVGGYSIAIFHLFTHAFFKALLFLGAGSVIHAVSNEQDMRKMGGLRKHIPLTYWMMVIGTLALTGFPLTAGFFSKDGVIEAAYVGHNAFAMYGFWLTVAAAGLTSFYSWRLAFMTFHGKPRASVDVMKHVHESPLVMTVPLMILAVGALFAGLVFAGVFMGEGYEGFWKGALFTSEENHILHDIHEVPLWVKASPFVMMLGGLAMAWLFYIRSPEIPRRLAERHDGLYRFLLNKWYFDELYDAIFVRPAMWLGRQLWKKGDGATIDRLGPDGIAARVQDVSSWAVRLQTGYLYHYAFAMLIGVAALITWSMFSVGGAH</sequence>
<feature type="transmembrane region" description="Helical" evidence="6">
    <location>
        <begin position="351"/>
        <end position="368"/>
    </location>
</feature>
<dbReference type="AlphaFoldDB" id="A0A857C3F5"/>
<dbReference type="GO" id="GO:0042773">
    <property type="term" value="P:ATP synthesis coupled electron transport"/>
    <property type="evidence" value="ECO:0007669"/>
    <property type="project" value="InterPro"/>
</dbReference>
<dbReference type="GO" id="GO:0015990">
    <property type="term" value="P:electron transport coupled proton transport"/>
    <property type="evidence" value="ECO:0007669"/>
    <property type="project" value="TreeGrafter"/>
</dbReference>
<feature type="transmembrane region" description="Helical" evidence="6">
    <location>
        <begin position="469"/>
        <end position="495"/>
    </location>
</feature>
<evidence type="ECO:0000313" key="10">
    <source>
        <dbReference type="Proteomes" id="UP000435648"/>
    </source>
</evidence>
<dbReference type="Pfam" id="PF00662">
    <property type="entry name" value="Proton_antipo_N"/>
    <property type="match status" value="1"/>
</dbReference>
<dbReference type="InterPro" id="IPR001516">
    <property type="entry name" value="Proton_antipo_N"/>
</dbReference>
<dbReference type="InterPro" id="IPR003945">
    <property type="entry name" value="NU5C-like"/>
</dbReference>
<dbReference type="InterPro" id="IPR001750">
    <property type="entry name" value="ND/Mrp_TM"/>
</dbReference>
<feature type="domain" description="NADH-Ubiquinone oxidoreductase (complex I) chain 5 N-terminal" evidence="8">
    <location>
        <begin position="65"/>
        <end position="115"/>
    </location>
</feature>
<accession>A0A857C3F5</accession>
<dbReference type="GO" id="GO:0012505">
    <property type="term" value="C:endomembrane system"/>
    <property type="evidence" value="ECO:0007669"/>
    <property type="project" value="UniProtKB-SubCell"/>
</dbReference>
<evidence type="ECO:0000256" key="5">
    <source>
        <dbReference type="RuleBase" id="RU000320"/>
    </source>
</evidence>
<feature type="domain" description="NADH:quinone oxidoreductase/Mrp antiporter transmembrane" evidence="7">
    <location>
        <begin position="131"/>
        <end position="426"/>
    </location>
</feature>
<dbReference type="KEGG" id="siw:GH266_01915"/>
<feature type="transmembrane region" description="Helical" evidence="6">
    <location>
        <begin position="82"/>
        <end position="102"/>
    </location>
</feature>
<evidence type="ECO:0000256" key="3">
    <source>
        <dbReference type="ARBA" id="ARBA00022989"/>
    </source>
</evidence>
<feature type="transmembrane region" description="Helical" evidence="6">
    <location>
        <begin position="114"/>
        <end position="131"/>
    </location>
</feature>
<feature type="transmembrane region" description="Helical" evidence="6">
    <location>
        <begin position="428"/>
        <end position="448"/>
    </location>
</feature>
<evidence type="ECO:0000256" key="2">
    <source>
        <dbReference type="ARBA" id="ARBA00022692"/>
    </source>
</evidence>
<evidence type="ECO:0000259" key="7">
    <source>
        <dbReference type="Pfam" id="PF00361"/>
    </source>
</evidence>
<dbReference type="PRINTS" id="PR01435">
    <property type="entry name" value="NPOXDRDTASE5"/>
</dbReference>
<dbReference type="InterPro" id="IPR018393">
    <property type="entry name" value="NADHpl_OxRdtase_5_subgr"/>
</dbReference>
<evidence type="ECO:0000259" key="8">
    <source>
        <dbReference type="Pfam" id="PF00662"/>
    </source>
</evidence>
<dbReference type="Proteomes" id="UP000435648">
    <property type="component" value="Chromosome"/>
</dbReference>
<organism evidence="9 10">
    <name type="scientific">Stappia indica</name>
    <dbReference type="NCBI Taxonomy" id="538381"/>
    <lineage>
        <taxon>Bacteria</taxon>
        <taxon>Pseudomonadati</taxon>
        <taxon>Pseudomonadota</taxon>
        <taxon>Alphaproteobacteria</taxon>
        <taxon>Hyphomicrobiales</taxon>
        <taxon>Stappiaceae</taxon>
        <taxon>Stappia</taxon>
    </lineage>
</organism>
<proteinExistence type="predicted"/>
<feature type="transmembrane region" description="Helical" evidence="6">
    <location>
        <begin position="319"/>
        <end position="345"/>
    </location>
</feature>
<reference evidence="9 10" key="1">
    <citation type="submission" date="2019-12" db="EMBL/GenBank/DDBJ databases">
        <title>The genome of Stappia indica PHM037.</title>
        <authorList>
            <person name="Kacar D."/>
            <person name="Galan B."/>
            <person name="Canedo L."/>
            <person name="Rodriguez P."/>
            <person name="de la Calle F."/>
            <person name="Garcia J.L."/>
        </authorList>
    </citation>
    <scope>NUCLEOTIDE SEQUENCE [LARGE SCALE GENOMIC DNA]</scope>
    <source>
        <strain evidence="9 10">PHM037</strain>
    </source>
</reference>
<feature type="transmembrane region" description="Helical" evidence="6">
    <location>
        <begin position="168"/>
        <end position="190"/>
    </location>
</feature>
<dbReference type="Pfam" id="PF00361">
    <property type="entry name" value="Proton_antipo_M"/>
    <property type="match status" value="1"/>
</dbReference>
<feature type="transmembrane region" description="Helical" evidence="6">
    <location>
        <begin position="291"/>
        <end position="312"/>
    </location>
</feature>
<keyword evidence="4 6" id="KW-0472">Membrane</keyword>
<feature type="transmembrane region" description="Helical" evidence="6">
    <location>
        <begin position="524"/>
        <end position="545"/>
    </location>
</feature>
<feature type="transmembrane region" description="Helical" evidence="6">
    <location>
        <begin position="225"/>
        <end position="247"/>
    </location>
</feature>
<feature type="transmembrane region" description="Helical" evidence="6">
    <location>
        <begin position="6"/>
        <end position="23"/>
    </location>
</feature>
<dbReference type="RefSeq" id="WP_158192386.1">
    <property type="nucleotide sequence ID" value="NZ_CP046908.1"/>
</dbReference>
<evidence type="ECO:0000313" key="9">
    <source>
        <dbReference type="EMBL" id="QGZ33365.1"/>
    </source>
</evidence>